<evidence type="ECO:0000256" key="2">
    <source>
        <dbReference type="ARBA" id="ARBA00022485"/>
    </source>
</evidence>
<dbReference type="EMBL" id="KQ085939">
    <property type="protein sequence ID" value="KLO14749.1"/>
    <property type="molecule type" value="Genomic_DNA"/>
</dbReference>
<comment type="cofactor">
    <cofactor evidence="1">
        <name>[4Fe-4S] cluster</name>
        <dbReference type="ChEBI" id="CHEBI:49883"/>
    </cofactor>
</comment>
<dbReference type="InterPro" id="IPR051196">
    <property type="entry name" value="RSAD2/Viperin_antiviral"/>
</dbReference>
<accession>A0A0H2RSC4</accession>
<dbReference type="GO" id="GO:0051607">
    <property type="term" value="P:defense response to virus"/>
    <property type="evidence" value="ECO:0007669"/>
    <property type="project" value="UniProtKB-KW"/>
</dbReference>
<evidence type="ECO:0000256" key="3">
    <source>
        <dbReference type="ARBA" id="ARBA00022691"/>
    </source>
</evidence>
<dbReference type="Gene3D" id="3.20.20.70">
    <property type="entry name" value="Aldolase class I"/>
    <property type="match status" value="1"/>
</dbReference>
<dbReference type="AlphaFoldDB" id="A0A0H2RSC4"/>
<name>A0A0H2RSC4_9AGAM</name>
<dbReference type="InterPro" id="IPR006638">
    <property type="entry name" value="Elp3/MiaA/NifB-like_rSAM"/>
</dbReference>
<dbReference type="SFLD" id="SFLDG01067">
    <property type="entry name" value="SPASM/twitch_domain_containing"/>
    <property type="match status" value="1"/>
</dbReference>
<dbReference type="OrthoDB" id="549750at2759"/>
<evidence type="ECO:0000256" key="7">
    <source>
        <dbReference type="ARBA" id="ARBA00023118"/>
    </source>
</evidence>
<evidence type="ECO:0000256" key="5">
    <source>
        <dbReference type="ARBA" id="ARBA00023004"/>
    </source>
</evidence>
<keyword evidence="10" id="KW-1185">Reference proteome</keyword>
<dbReference type="PROSITE" id="PS51918">
    <property type="entry name" value="RADICAL_SAM"/>
    <property type="match status" value="1"/>
</dbReference>
<dbReference type="NCBIfam" id="NF038283">
    <property type="entry name" value="viperin_w_prok"/>
    <property type="match status" value="1"/>
</dbReference>
<dbReference type="InterPro" id="IPR058240">
    <property type="entry name" value="rSAM_sf"/>
</dbReference>
<dbReference type="InParanoid" id="A0A0H2RSC4"/>
<evidence type="ECO:0000256" key="4">
    <source>
        <dbReference type="ARBA" id="ARBA00022723"/>
    </source>
</evidence>
<dbReference type="SUPFAM" id="SSF102114">
    <property type="entry name" value="Radical SAM enzymes"/>
    <property type="match status" value="1"/>
</dbReference>
<evidence type="ECO:0000256" key="6">
    <source>
        <dbReference type="ARBA" id="ARBA00023014"/>
    </source>
</evidence>
<dbReference type="InterPro" id="IPR013785">
    <property type="entry name" value="Aldolase_TIM"/>
</dbReference>
<dbReference type="GO" id="GO:0046872">
    <property type="term" value="F:metal ion binding"/>
    <property type="evidence" value="ECO:0007669"/>
    <property type="project" value="UniProtKB-KW"/>
</dbReference>
<dbReference type="Pfam" id="PF04055">
    <property type="entry name" value="Radical_SAM"/>
    <property type="match status" value="1"/>
</dbReference>
<keyword evidence="2" id="KW-0004">4Fe-4S</keyword>
<dbReference type="GO" id="GO:0003824">
    <property type="term" value="F:catalytic activity"/>
    <property type="evidence" value="ECO:0007669"/>
    <property type="project" value="InterPro"/>
</dbReference>
<keyword evidence="5" id="KW-0408">Iron</keyword>
<dbReference type="SMART" id="SM00729">
    <property type="entry name" value="Elp3"/>
    <property type="match status" value="1"/>
</dbReference>
<keyword evidence="6" id="KW-0411">Iron-sulfur</keyword>
<keyword evidence="4" id="KW-0479">Metal-binding</keyword>
<feature type="domain" description="Radical SAM core" evidence="8">
    <location>
        <begin position="3"/>
        <end position="240"/>
    </location>
</feature>
<organism evidence="9 10">
    <name type="scientific">Schizopora paradoxa</name>
    <dbReference type="NCBI Taxonomy" id="27342"/>
    <lineage>
        <taxon>Eukaryota</taxon>
        <taxon>Fungi</taxon>
        <taxon>Dikarya</taxon>
        <taxon>Basidiomycota</taxon>
        <taxon>Agaricomycotina</taxon>
        <taxon>Agaricomycetes</taxon>
        <taxon>Hymenochaetales</taxon>
        <taxon>Schizoporaceae</taxon>
        <taxon>Schizopora</taxon>
    </lineage>
</organism>
<proteinExistence type="predicted"/>
<dbReference type="InterPro" id="IPR007197">
    <property type="entry name" value="rSAM"/>
</dbReference>
<gene>
    <name evidence="9" type="ORF">SCHPADRAFT_825910</name>
</gene>
<evidence type="ECO:0000313" key="10">
    <source>
        <dbReference type="Proteomes" id="UP000053477"/>
    </source>
</evidence>
<reference evidence="9 10" key="1">
    <citation type="submission" date="2015-04" db="EMBL/GenBank/DDBJ databases">
        <title>Complete genome sequence of Schizopora paradoxa KUC8140, a cosmopolitan wood degrader in East Asia.</title>
        <authorList>
            <consortium name="DOE Joint Genome Institute"/>
            <person name="Min B."/>
            <person name="Park H."/>
            <person name="Jang Y."/>
            <person name="Kim J.-J."/>
            <person name="Kim K.H."/>
            <person name="Pangilinan J."/>
            <person name="Lipzen A."/>
            <person name="Riley R."/>
            <person name="Grigoriev I.V."/>
            <person name="Spatafora J.W."/>
            <person name="Choi I.-G."/>
        </authorList>
    </citation>
    <scope>NUCLEOTIDE SEQUENCE [LARGE SCALE GENOMIC DNA]</scope>
    <source>
        <strain evidence="9 10">KUC8140</strain>
    </source>
</reference>
<dbReference type="Proteomes" id="UP000053477">
    <property type="component" value="Unassembled WGS sequence"/>
</dbReference>
<protein>
    <submittedName>
        <fullName evidence="9">Radical SAM enzyme</fullName>
    </submittedName>
</protein>
<dbReference type="PANTHER" id="PTHR21339">
    <property type="entry name" value="RADICAL S-ADENOSYL METHIONINE DOMAIN-CONTAINING PROTEIN 2"/>
    <property type="match status" value="1"/>
</dbReference>
<dbReference type="GO" id="GO:0051539">
    <property type="term" value="F:4 iron, 4 sulfur cluster binding"/>
    <property type="evidence" value="ECO:0007669"/>
    <property type="project" value="UniProtKB-KW"/>
</dbReference>
<dbReference type="SFLD" id="SFLDS00029">
    <property type="entry name" value="Radical_SAM"/>
    <property type="match status" value="1"/>
</dbReference>
<dbReference type="PANTHER" id="PTHR21339:SF0">
    <property type="entry name" value="S-ADENOSYLMETHIONINE-DEPENDENT NUCLEOTIDE DEHYDRATASE RSAD2"/>
    <property type="match status" value="1"/>
</dbReference>
<sequence length="314" mass="35753">MEELPVVPVSVNYFPHRQCNYSCEFCFHTTKNLKILPLEEAKRGMAMLAAAGMKKMNISGGEPFLQARFIGELFKYCKEDLGIESCSVVNNGSKVTEKWLDTYGKYLDFMAISIDSFDPETNIQLGRSDKSLGDNSSAKSASKDHIQRVFQVAEWCRRRGIMVKLNSVITKLNHLEDMNEAIEELNPFRWKVFQVLILKGENDGADSNSLRDGRKLVVSDEQFKAFLERHKNQQSLVPEDNETMKDSYLLLDEDLCFLNCQGGDKKPGRSVLEVGVAEALKDAGFDEKTFMNRGGVFEWSRDEEAQRIANEMDW</sequence>
<dbReference type="CDD" id="cd01335">
    <property type="entry name" value="Radical_SAM"/>
    <property type="match status" value="1"/>
</dbReference>
<dbReference type="STRING" id="27342.A0A0H2RSC4"/>
<dbReference type="SFLD" id="SFLDG01088">
    <property type="entry name" value="antiviral_proteins"/>
    <property type="match status" value="1"/>
</dbReference>
<dbReference type="SFLD" id="SFLDF00318">
    <property type="entry name" value="Viperin"/>
    <property type="match status" value="1"/>
</dbReference>
<evidence type="ECO:0000259" key="8">
    <source>
        <dbReference type="PROSITE" id="PS51918"/>
    </source>
</evidence>
<evidence type="ECO:0000256" key="1">
    <source>
        <dbReference type="ARBA" id="ARBA00001966"/>
    </source>
</evidence>
<keyword evidence="7" id="KW-0051">Antiviral defense</keyword>
<evidence type="ECO:0000313" key="9">
    <source>
        <dbReference type="EMBL" id="KLO14749.1"/>
    </source>
</evidence>
<keyword evidence="3" id="KW-0949">S-adenosyl-L-methionine</keyword>